<dbReference type="SUPFAM" id="SSF50494">
    <property type="entry name" value="Trypsin-like serine proteases"/>
    <property type="match status" value="1"/>
</dbReference>
<dbReference type="InterPro" id="IPR035972">
    <property type="entry name" value="GLA-like_dom_SF"/>
</dbReference>
<keyword evidence="13" id="KW-0732">Signal</keyword>
<dbReference type="InterPro" id="IPR000152">
    <property type="entry name" value="EGF-type_Asp/Asn_hydroxyl_site"/>
</dbReference>
<gene>
    <name evidence="31" type="primary">f9b</name>
</gene>
<comment type="catalytic activity">
    <reaction evidence="1">
        <text>Selective cleavage of Arg-|-Ile bond in factor X to form factor Xa.</text>
        <dbReference type="EC" id="3.4.21.22"/>
    </reaction>
</comment>
<keyword evidence="21" id="KW-0325">Glycoprotein</keyword>
<dbReference type="PROSITE" id="PS50998">
    <property type="entry name" value="GLA_2"/>
    <property type="match status" value="1"/>
</dbReference>
<feature type="disulfide bond" evidence="25">
    <location>
        <begin position="117"/>
        <end position="126"/>
    </location>
</feature>
<feature type="domain" description="EGF-like" evidence="27">
    <location>
        <begin position="91"/>
        <end position="127"/>
    </location>
</feature>
<feature type="active site" description="Charge relay system" evidence="24">
    <location>
        <position position="446"/>
    </location>
</feature>
<evidence type="ECO:0000256" key="8">
    <source>
        <dbReference type="ARBA" id="ARBA00022536"/>
    </source>
</evidence>
<dbReference type="InterPro" id="IPR000294">
    <property type="entry name" value="GLA_domain"/>
</dbReference>
<dbReference type="FunFam" id="2.40.10.10:FF:000120">
    <property type="entry name" value="Putative serine protease"/>
    <property type="match status" value="1"/>
</dbReference>
<dbReference type="CTD" id="678552"/>
<dbReference type="PROSITE" id="PS50240">
    <property type="entry name" value="TRYPSIN_DOM"/>
    <property type="match status" value="1"/>
</dbReference>
<dbReference type="EC" id="3.4.21.22" evidence="4"/>
<dbReference type="GeneID" id="108276806"/>
<keyword evidence="10 26" id="KW-0645">Protease</keyword>
<evidence type="ECO:0000256" key="11">
    <source>
        <dbReference type="ARBA" id="ARBA00022696"/>
    </source>
</evidence>
<evidence type="ECO:0000256" key="1">
    <source>
        <dbReference type="ARBA" id="ARBA00001368"/>
    </source>
</evidence>
<dbReference type="SMART" id="SM00179">
    <property type="entry name" value="EGF_CA"/>
    <property type="match status" value="1"/>
</dbReference>
<evidence type="ECO:0000256" key="18">
    <source>
        <dbReference type="ARBA" id="ARBA00023084"/>
    </source>
</evidence>
<dbReference type="InterPro" id="IPR009003">
    <property type="entry name" value="Peptidase_S1_PA"/>
</dbReference>
<evidence type="ECO:0000256" key="17">
    <source>
        <dbReference type="ARBA" id="ARBA00022842"/>
    </source>
</evidence>
<dbReference type="PANTHER" id="PTHR24278">
    <property type="entry name" value="COAGULATION FACTOR"/>
    <property type="match status" value="1"/>
</dbReference>
<dbReference type="GO" id="GO:0005615">
    <property type="term" value="C:extracellular space"/>
    <property type="evidence" value="ECO:0007669"/>
    <property type="project" value="TreeGrafter"/>
</dbReference>
<dbReference type="Pfam" id="PF00089">
    <property type="entry name" value="Trypsin"/>
    <property type="match status" value="1"/>
</dbReference>
<keyword evidence="6" id="KW-0301">Gamma-carboxyglutamic acid</keyword>
<dbReference type="PROSITE" id="PS00134">
    <property type="entry name" value="TRYPSIN_HIS"/>
    <property type="match status" value="1"/>
</dbReference>
<keyword evidence="15 26" id="KW-0720">Serine protease</keyword>
<dbReference type="PRINTS" id="PR00001">
    <property type="entry name" value="GLABLOOD"/>
</dbReference>
<dbReference type="PROSITE" id="PS01187">
    <property type="entry name" value="EGF_CA"/>
    <property type="match status" value="1"/>
</dbReference>
<dbReference type="PROSITE" id="PS00135">
    <property type="entry name" value="TRYPSIN_SER"/>
    <property type="match status" value="1"/>
</dbReference>
<dbReference type="PROSITE" id="PS00022">
    <property type="entry name" value="EGF_1"/>
    <property type="match status" value="1"/>
</dbReference>
<dbReference type="GO" id="GO:0007596">
    <property type="term" value="P:blood coagulation"/>
    <property type="evidence" value="ECO:0007669"/>
    <property type="project" value="UniProtKB-KW"/>
</dbReference>
<dbReference type="CDD" id="cd00190">
    <property type="entry name" value="Tryp_SPc"/>
    <property type="match status" value="1"/>
</dbReference>
<evidence type="ECO:0000256" key="12">
    <source>
        <dbReference type="ARBA" id="ARBA00022723"/>
    </source>
</evidence>
<evidence type="ECO:0000256" key="6">
    <source>
        <dbReference type="ARBA" id="ARBA00022479"/>
    </source>
</evidence>
<dbReference type="Gene3D" id="2.10.25.10">
    <property type="entry name" value="Laminin"/>
    <property type="match status" value="2"/>
</dbReference>
<keyword evidence="17" id="KW-0460">Magnesium</keyword>
<keyword evidence="22" id="KW-0379">Hydroxylation</keyword>
<comment type="subcellular location">
    <subcellularLocation>
        <location evidence="3">Secreted</location>
    </subcellularLocation>
</comment>
<keyword evidence="20 25" id="KW-1015">Disulfide bond</keyword>
<dbReference type="InterPro" id="IPR050442">
    <property type="entry name" value="Peptidase_S1_coag_factors"/>
</dbReference>
<evidence type="ECO:0000256" key="7">
    <source>
        <dbReference type="ARBA" id="ARBA00022525"/>
    </source>
</evidence>
<dbReference type="InterPro" id="IPR017857">
    <property type="entry name" value="Coagulation_fac-like_Gla_dom"/>
</dbReference>
<evidence type="ECO:0000256" key="16">
    <source>
        <dbReference type="ARBA" id="ARBA00022837"/>
    </source>
</evidence>
<evidence type="ECO:0000256" key="3">
    <source>
        <dbReference type="ARBA" id="ARBA00004613"/>
    </source>
</evidence>
<dbReference type="PIRSF" id="PIRSF001143">
    <property type="entry name" value="Factor_X"/>
    <property type="match status" value="1"/>
</dbReference>
<evidence type="ECO:0000259" key="28">
    <source>
        <dbReference type="PROSITE" id="PS50240"/>
    </source>
</evidence>
<dbReference type="CDD" id="cd00054">
    <property type="entry name" value="EGF_CA"/>
    <property type="match status" value="1"/>
</dbReference>
<evidence type="ECO:0000256" key="2">
    <source>
        <dbReference type="ARBA" id="ARBA00002741"/>
    </source>
</evidence>
<keyword evidence="30" id="KW-1185">Reference proteome</keyword>
<feature type="active site" description="Charge relay system" evidence="24">
    <location>
        <position position="351"/>
    </location>
</feature>
<evidence type="ECO:0000256" key="19">
    <source>
        <dbReference type="ARBA" id="ARBA00023145"/>
    </source>
</evidence>
<keyword evidence="12" id="KW-0479">Metal-binding</keyword>
<dbReference type="KEGG" id="ipu:108276806"/>
<comment type="function">
    <text evidence="2">Factor IX is a vitamin K-dependent plasma protein that participates in the intrinsic pathway of blood coagulation by converting factor X to its active form in the presence of Ca(2+) ions, phospholipids, and factor VIIIa.</text>
</comment>
<proteinExistence type="predicted"/>
<dbReference type="STRING" id="7998.ENSIPUP00000026283"/>
<dbReference type="PROSITE" id="PS50026">
    <property type="entry name" value="EGF_3"/>
    <property type="match status" value="1"/>
</dbReference>
<dbReference type="Pfam" id="PF00594">
    <property type="entry name" value="Gla"/>
    <property type="match status" value="1"/>
</dbReference>
<evidence type="ECO:0000256" key="9">
    <source>
        <dbReference type="ARBA" id="ARBA00022553"/>
    </source>
</evidence>
<feature type="active site" description="Charge relay system" evidence="24">
    <location>
        <position position="302"/>
    </location>
</feature>
<dbReference type="OMA" id="SYECWCR"/>
<dbReference type="InterPro" id="IPR000742">
    <property type="entry name" value="EGF"/>
</dbReference>
<dbReference type="Pfam" id="PF00008">
    <property type="entry name" value="EGF"/>
    <property type="match status" value="1"/>
</dbReference>
<dbReference type="OrthoDB" id="8909918at2759"/>
<evidence type="ECO:0000256" key="14">
    <source>
        <dbReference type="ARBA" id="ARBA00022801"/>
    </source>
</evidence>
<dbReference type="SMART" id="SM00181">
    <property type="entry name" value="EGF"/>
    <property type="match status" value="2"/>
</dbReference>
<keyword evidence="7" id="KW-0964">Secreted</keyword>
<comment type="caution">
    <text evidence="25">Lacks conserved residue(s) required for the propagation of feature annotation.</text>
</comment>
<dbReference type="InterPro" id="IPR001314">
    <property type="entry name" value="Peptidase_S1A"/>
</dbReference>
<evidence type="ECO:0000256" key="26">
    <source>
        <dbReference type="RuleBase" id="RU363034"/>
    </source>
</evidence>
<keyword evidence="9" id="KW-0597">Phosphoprotein</keyword>
<feature type="domain" description="Gla" evidence="29">
    <location>
        <begin position="45"/>
        <end position="91"/>
    </location>
</feature>
<dbReference type="InterPro" id="IPR001254">
    <property type="entry name" value="Trypsin_dom"/>
</dbReference>
<dbReference type="GO" id="GO:0004252">
    <property type="term" value="F:serine-type endopeptidase activity"/>
    <property type="evidence" value="ECO:0007669"/>
    <property type="project" value="UniProtKB-EC"/>
</dbReference>
<keyword evidence="14 26" id="KW-0378">Hydrolase</keyword>
<reference evidence="31" key="2">
    <citation type="submission" date="2025-08" db="UniProtKB">
        <authorList>
            <consortium name="RefSeq"/>
        </authorList>
    </citation>
    <scope>IDENTIFICATION</scope>
    <source>
        <tissue evidence="31">Blood</tissue>
    </source>
</reference>
<evidence type="ECO:0000256" key="15">
    <source>
        <dbReference type="ARBA" id="ARBA00022825"/>
    </source>
</evidence>
<dbReference type="InterPro" id="IPR043504">
    <property type="entry name" value="Peptidase_S1_PA_chymotrypsin"/>
</dbReference>
<dbReference type="PRINTS" id="PR00010">
    <property type="entry name" value="EGFBLOOD"/>
</dbReference>
<evidence type="ECO:0000256" key="25">
    <source>
        <dbReference type="PROSITE-ProRule" id="PRU00076"/>
    </source>
</evidence>
<dbReference type="SMART" id="SM00020">
    <property type="entry name" value="Tryp_SPc"/>
    <property type="match status" value="1"/>
</dbReference>
<dbReference type="GO" id="GO:0006508">
    <property type="term" value="P:proteolysis"/>
    <property type="evidence" value="ECO:0007669"/>
    <property type="project" value="UniProtKB-KW"/>
</dbReference>
<evidence type="ECO:0000256" key="5">
    <source>
        <dbReference type="ARBA" id="ARBA00019454"/>
    </source>
</evidence>
<evidence type="ECO:0000313" key="31">
    <source>
        <dbReference type="RefSeq" id="XP_017344279.1"/>
    </source>
</evidence>
<dbReference type="FunFam" id="4.10.740.10:FF:000001">
    <property type="entry name" value="vitamin K-dependent protein S"/>
    <property type="match status" value="1"/>
</dbReference>
<dbReference type="PROSITE" id="PS01186">
    <property type="entry name" value="EGF_2"/>
    <property type="match status" value="1"/>
</dbReference>
<dbReference type="InterPro" id="IPR012224">
    <property type="entry name" value="Pept_S1A_FX"/>
</dbReference>
<dbReference type="RefSeq" id="XP_017344279.1">
    <property type="nucleotide sequence ID" value="XM_017488790.3"/>
</dbReference>
<keyword evidence="11" id="KW-0356">Hemostasis</keyword>
<dbReference type="InterPro" id="IPR001881">
    <property type="entry name" value="EGF-like_Ca-bd_dom"/>
</dbReference>
<accession>A0A2D0SNJ7</accession>
<evidence type="ECO:0000259" key="29">
    <source>
        <dbReference type="PROSITE" id="PS50998"/>
    </source>
</evidence>
<dbReference type="PROSITE" id="PS00010">
    <property type="entry name" value="ASX_HYDROXYL"/>
    <property type="match status" value="1"/>
</dbReference>
<reference evidence="30" key="1">
    <citation type="journal article" date="2016" name="Nat. Commun.">
        <title>The channel catfish genome sequence provides insights into the evolution of scale formation in teleosts.</title>
        <authorList>
            <person name="Liu Z."/>
            <person name="Liu S."/>
            <person name="Yao J."/>
            <person name="Bao L."/>
            <person name="Zhang J."/>
            <person name="Li Y."/>
            <person name="Jiang C."/>
            <person name="Sun L."/>
            <person name="Wang R."/>
            <person name="Zhang Y."/>
            <person name="Zhou T."/>
            <person name="Zeng Q."/>
            <person name="Fu Q."/>
            <person name="Gao S."/>
            <person name="Li N."/>
            <person name="Koren S."/>
            <person name="Jiang Y."/>
            <person name="Zimin A."/>
            <person name="Xu P."/>
            <person name="Phillippy A.M."/>
            <person name="Geng X."/>
            <person name="Song L."/>
            <person name="Sun F."/>
            <person name="Li C."/>
            <person name="Wang X."/>
            <person name="Chen A."/>
            <person name="Jin Y."/>
            <person name="Yuan Z."/>
            <person name="Yang Y."/>
            <person name="Tan S."/>
            <person name="Peatman E."/>
            <person name="Lu J."/>
            <person name="Qin Z."/>
            <person name="Dunham R."/>
            <person name="Li Z."/>
            <person name="Sonstegard T."/>
            <person name="Feng J."/>
            <person name="Danzmann R.G."/>
            <person name="Schroeder S."/>
            <person name="Scheffler B."/>
            <person name="Duke M.V."/>
            <person name="Ballard L."/>
            <person name="Kucuktas H."/>
            <person name="Kaltenboeck L."/>
            <person name="Liu H."/>
            <person name="Armbruster J."/>
            <person name="Xie Y."/>
            <person name="Kirby M.L."/>
            <person name="Tian Y."/>
            <person name="Flanagan M.E."/>
            <person name="Mu W."/>
            <person name="Waldbieser G.C."/>
        </authorList>
    </citation>
    <scope>NUCLEOTIDE SEQUENCE [LARGE SCALE GENOMIC DNA]</scope>
    <source>
        <strain evidence="30">SDA103</strain>
    </source>
</reference>
<dbReference type="Gene3D" id="4.10.740.10">
    <property type="entry name" value="Coagulation Factor IX"/>
    <property type="match status" value="1"/>
</dbReference>
<protein>
    <recommendedName>
        <fullName evidence="5">Coagulation factor IX</fullName>
        <ecNumber evidence="4">3.4.21.22</ecNumber>
    </recommendedName>
    <alternativeName>
        <fullName evidence="23">Christmas factor</fullName>
    </alternativeName>
</protein>
<dbReference type="PANTHER" id="PTHR24278:SF31">
    <property type="entry name" value="COAGULATION FACTOR IX"/>
    <property type="match status" value="1"/>
</dbReference>
<evidence type="ECO:0000256" key="13">
    <source>
        <dbReference type="ARBA" id="ARBA00022729"/>
    </source>
</evidence>
<organism evidence="30 31">
    <name type="scientific">Ictalurus punctatus</name>
    <name type="common">Channel catfish</name>
    <name type="synonym">Silurus punctatus</name>
    <dbReference type="NCBI Taxonomy" id="7998"/>
    <lineage>
        <taxon>Eukaryota</taxon>
        <taxon>Metazoa</taxon>
        <taxon>Chordata</taxon>
        <taxon>Craniata</taxon>
        <taxon>Vertebrata</taxon>
        <taxon>Euteleostomi</taxon>
        <taxon>Actinopterygii</taxon>
        <taxon>Neopterygii</taxon>
        <taxon>Teleostei</taxon>
        <taxon>Ostariophysi</taxon>
        <taxon>Siluriformes</taxon>
        <taxon>Ictaluridae</taxon>
        <taxon>Ictalurus</taxon>
    </lineage>
</organism>
<evidence type="ECO:0000256" key="20">
    <source>
        <dbReference type="ARBA" id="ARBA00023157"/>
    </source>
</evidence>
<dbReference type="FunFam" id="2.10.25.10:FF:000162">
    <property type="entry name" value="Coagulation factor X (Predicted)"/>
    <property type="match status" value="1"/>
</dbReference>
<evidence type="ECO:0000256" key="21">
    <source>
        <dbReference type="ARBA" id="ARBA00023180"/>
    </source>
</evidence>
<name>A0A2D0SNJ7_ICTPU</name>
<evidence type="ECO:0000256" key="22">
    <source>
        <dbReference type="ARBA" id="ARBA00023278"/>
    </source>
</evidence>
<evidence type="ECO:0000259" key="27">
    <source>
        <dbReference type="PROSITE" id="PS50026"/>
    </source>
</evidence>
<evidence type="ECO:0000313" key="30">
    <source>
        <dbReference type="Proteomes" id="UP000221080"/>
    </source>
</evidence>
<dbReference type="InterPro" id="IPR033116">
    <property type="entry name" value="TRYPSIN_SER"/>
</dbReference>
<dbReference type="InterPro" id="IPR018114">
    <property type="entry name" value="TRYPSIN_HIS"/>
</dbReference>
<dbReference type="Proteomes" id="UP000221080">
    <property type="component" value="Chromosome 16"/>
</dbReference>
<dbReference type="SUPFAM" id="SSF57196">
    <property type="entry name" value="EGF/Laminin"/>
    <property type="match status" value="1"/>
</dbReference>
<dbReference type="InterPro" id="IPR018097">
    <property type="entry name" value="EGF_Ca-bd_CS"/>
</dbReference>
<dbReference type="SUPFAM" id="SSF57630">
    <property type="entry name" value="GLA-domain"/>
    <property type="match status" value="1"/>
</dbReference>
<dbReference type="PROSITE" id="PS00011">
    <property type="entry name" value="GLA_1"/>
    <property type="match status" value="1"/>
</dbReference>
<sequence length="505" mass="56390">MEKISLLALIYGIFILISNLCLTSSVSVFVSRQMAQSVLSRQKRFNKGALEEVVRDNLERECIEEKCNFEEAREVFENVEKTREFWIGYIDGDQCLSSPCQNGGTCKDGLSSYACWCPIGFNGKNCELELVRQCDVNNGGCMQFCVVDKIRGVVCNCADGYTLGADERSCEPKDNYPCGRLGKKIANTLSTRTLITEETVIQIHAIKHVNVTERNLTAANSTNSTELSSATIRPTPGENYWDFFPTLPTVIKETNTDQRIVGGLDATPGEIPWQVALVHKEKKVVFCGGSLLSDMWVITAAHCLVEGGIGEFFIRLGEHNVKIDEKRESDHEIDEHHVHPNYQYQQSHNHDIALLKLKTPATFSDYIIPICLGPKTFTENLLKSATLSLVSGWGRIRYGGLESDTLQKVEVPYVDRTECKGSDKISRFMFCAGFLTTRKDSCQGDSGGPHATRLGTNTWFLTGVISWGDECAKEGKYGIYTRVSRYMNWITNMTGIRAGILNDEV</sequence>
<keyword evidence="18" id="KW-0094">Blood coagulation</keyword>
<feature type="domain" description="Peptidase S1" evidence="28">
    <location>
        <begin position="260"/>
        <end position="495"/>
    </location>
</feature>
<dbReference type="AlphaFoldDB" id="A0A2D0SNJ7"/>
<evidence type="ECO:0000256" key="10">
    <source>
        <dbReference type="ARBA" id="ARBA00022670"/>
    </source>
</evidence>
<keyword evidence="19" id="KW-0865">Zymogen</keyword>
<dbReference type="PRINTS" id="PR00722">
    <property type="entry name" value="CHYMOTRYPSIN"/>
</dbReference>
<dbReference type="Pfam" id="PF14670">
    <property type="entry name" value="FXa_inhibition"/>
    <property type="match status" value="1"/>
</dbReference>
<keyword evidence="16" id="KW-0106">Calcium</keyword>
<evidence type="ECO:0000256" key="23">
    <source>
        <dbReference type="ARBA" id="ARBA00031357"/>
    </source>
</evidence>
<dbReference type="GO" id="GO:0005509">
    <property type="term" value="F:calcium ion binding"/>
    <property type="evidence" value="ECO:0007669"/>
    <property type="project" value="InterPro"/>
</dbReference>
<dbReference type="SMART" id="SM00069">
    <property type="entry name" value="GLA"/>
    <property type="match status" value="1"/>
</dbReference>
<evidence type="ECO:0000256" key="4">
    <source>
        <dbReference type="ARBA" id="ARBA00012066"/>
    </source>
</evidence>
<keyword evidence="8 25" id="KW-0245">EGF-like domain</keyword>
<dbReference type="Gene3D" id="2.40.10.10">
    <property type="entry name" value="Trypsin-like serine proteases"/>
    <property type="match status" value="2"/>
</dbReference>
<evidence type="ECO:0000256" key="24">
    <source>
        <dbReference type="PIRSR" id="PIRSR001143-1"/>
    </source>
</evidence>